<evidence type="ECO:0000313" key="2">
    <source>
        <dbReference type="EMBL" id="KAG5988684.1"/>
    </source>
</evidence>
<dbReference type="Proteomes" id="UP000748025">
    <property type="component" value="Unassembled WGS sequence"/>
</dbReference>
<organism evidence="2 3">
    <name type="scientific">Claviceps pusilla</name>
    <dbReference type="NCBI Taxonomy" id="123648"/>
    <lineage>
        <taxon>Eukaryota</taxon>
        <taxon>Fungi</taxon>
        <taxon>Dikarya</taxon>
        <taxon>Ascomycota</taxon>
        <taxon>Pezizomycotina</taxon>
        <taxon>Sordariomycetes</taxon>
        <taxon>Hypocreomycetidae</taxon>
        <taxon>Hypocreales</taxon>
        <taxon>Clavicipitaceae</taxon>
        <taxon>Claviceps</taxon>
    </lineage>
</organism>
<name>A0A9P7N584_9HYPO</name>
<evidence type="ECO:0008006" key="4">
    <source>
        <dbReference type="Google" id="ProtNLM"/>
    </source>
</evidence>
<gene>
    <name evidence="2" type="ORF">E4U43_004667</name>
</gene>
<keyword evidence="1" id="KW-0732">Signal</keyword>
<dbReference type="AlphaFoldDB" id="A0A9P7N584"/>
<feature type="chain" id="PRO_5040278669" description="Small secreted protein" evidence="1">
    <location>
        <begin position="19"/>
        <end position="111"/>
    </location>
</feature>
<evidence type="ECO:0000256" key="1">
    <source>
        <dbReference type="SAM" id="SignalP"/>
    </source>
</evidence>
<protein>
    <recommendedName>
        <fullName evidence="4">Small secreted protein</fullName>
    </recommendedName>
</protein>
<keyword evidence="3" id="KW-1185">Reference proteome</keyword>
<reference evidence="2" key="1">
    <citation type="journal article" date="2020" name="bioRxiv">
        <title>Whole genome comparisons of ergot fungi reveals the divergence and evolution of species within the genus Claviceps are the result of varying mechanisms driving genome evolution and host range expansion.</title>
        <authorList>
            <person name="Wyka S.A."/>
            <person name="Mondo S.J."/>
            <person name="Liu M."/>
            <person name="Dettman J."/>
            <person name="Nalam V."/>
            <person name="Broders K.D."/>
        </authorList>
    </citation>
    <scope>NUCLEOTIDE SEQUENCE</scope>
    <source>
        <strain evidence="2">CCC 602</strain>
    </source>
</reference>
<comment type="caution">
    <text evidence="2">The sequence shown here is derived from an EMBL/GenBank/DDBJ whole genome shotgun (WGS) entry which is preliminary data.</text>
</comment>
<sequence length="111" mass="12030">MKSITIIGSLLMALQASASPLDAETGLEARQGGFCCVRISPDDTHDSKYLYLPRGKGLISHTEGDCSFTADRPDPSNCNRWIFESGPKCTSFGWPLQVLVYGAEACQENNA</sequence>
<proteinExistence type="predicted"/>
<dbReference type="EMBL" id="SRPW01003041">
    <property type="protein sequence ID" value="KAG5988684.1"/>
    <property type="molecule type" value="Genomic_DNA"/>
</dbReference>
<accession>A0A9P7N584</accession>
<feature type="signal peptide" evidence="1">
    <location>
        <begin position="1"/>
        <end position="18"/>
    </location>
</feature>
<evidence type="ECO:0000313" key="3">
    <source>
        <dbReference type="Proteomes" id="UP000748025"/>
    </source>
</evidence>